<dbReference type="KEGG" id="dch:SY84_10885"/>
<protein>
    <submittedName>
        <fullName evidence="3">Repeat protein (TIGR01451 family)</fullName>
    </submittedName>
</protein>
<dbReference type="PIRSF" id="PIRSF014979">
    <property type="entry name" value="UCP014979"/>
    <property type="match status" value="1"/>
</dbReference>
<organism evidence="2 4">
    <name type="scientific">Deinococcus soli</name>
    <name type="common">ex Cha et al. 2016</name>
    <dbReference type="NCBI Taxonomy" id="1309411"/>
    <lineage>
        <taxon>Bacteria</taxon>
        <taxon>Thermotogati</taxon>
        <taxon>Deinococcota</taxon>
        <taxon>Deinococci</taxon>
        <taxon>Deinococcales</taxon>
        <taxon>Deinococcaceae</taxon>
        <taxon>Deinococcus</taxon>
    </lineage>
</organism>
<evidence type="ECO:0000256" key="1">
    <source>
        <dbReference type="SAM" id="SignalP"/>
    </source>
</evidence>
<dbReference type="PATRIC" id="fig|1309411.5.peg.2212"/>
<feature type="chain" id="PRO_5002517500" evidence="1">
    <location>
        <begin position="18"/>
        <end position="163"/>
    </location>
</feature>
<evidence type="ECO:0000313" key="3">
    <source>
        <dbReference type="EMBL" id="MDR6219332.1"/>
    </source>
</evidence>
<reference evidence="3" key="2">
    <citation type="submission" date="2023-07" db="EMBL/GenBank/DDBJ databases">
        <title>Sorghum-associated microbial communities from plants grown in Nebraska, USA.</title>
        <authorList>
            <person name="Schachtman D."/>
        </authorList>
    </citation>
    <scope>NUCLEOTIDE SEQUENCE</scope>
    <source>
        <strain evidence="3">BE330</strain>
    </source>
</reference>
<dbReference type="OrthoDB" id="73823at2"/>
<feature type="signal peptide" evidence="1">
    <location>
        <begin position="1"/>
        <end position="17"/>
    </location>
</feature>
<dbReference type="EMBL" id="CP011389">
    <property type="protein sequence ID" value="AKH17459.1"/>
    <property type="molecule type" value="Genomic_DNA"/>
</dbReference>
<proteinExistence type="predicted"/>
<dbReference type="Proteomes" id="UP001185331">
    <property type="component" value="Unassembled WGS sequence"/>
</dbReference>
<dbReference type="InterPro" id="IPR014468">
    <property type="entry name" value="UCP014979"/>
</dbReference>
<dbReference type="EMBL" id="JAVDQK010000006">
    <property type="protein sequence ID" value="MDR6219332.1"/>
    <property type="molecule type" value="Genomic_DNA"/>
</dbReference>
<name>A0A0F7JQ65_9DEIO</name>
<evidence type="ECO:0000313" key="4">
    <source>
        <dbReference type="Proteomes" id="UP000034024"/>
    </source>
</evidence>
<keyword evidence="4" id="KW-1185">Reference proteome</keyword>
<dbReference type="RefSeq" id="WP_046844027.1">
    <property type="nucleotide sequence ID" value="NZ_CP011389.1"/>
</dbReference>
<dbReference type="Proteomes" id="UP000034024">
    <property type="component" value="Chromosome"/>
</dbReference>
<sequence>MKLKFALMITLAGAAAAQTASPVSLNLVMSLVKTVKVDGKTTEQFAPSPKTVLPGDVIRQVVTVRNSGGRAMKNVPVTLPVPKNTRYLAPEKGLDDVRTEYSIDQGKTFASAPLMKKVTVTENGRSVVKEVEVKPSEYTTVRWTVSELRADQTLKLGYRIQVK</sequence>
<keyword evidence="1" id="KW-0732">Signal</keyword>
<reference evidence="2 4" key="1">
    <citation type="submission" date="2015-01" db="EMBL/GenBank/DDBJ databases">
        <title>Deinococcus soli/N5/whole genome sequencing.</title>
        <authorList>
            <person name="Kim M.K."/>
            <person name="Srinivasan S."/>
            <person name="Lee J.-J."/>
        </authorList>
    </citation>
    <scope>NUCLEOTIDE SEQUENCE [LARGE SCALE GENOMIC DNA]</scope>
    <source>
        <strain evidence="2 4">N5</strain>
    </source>
</reference>
<accession>A0A0F7JQ65</accession>
<evidence type="ECO:0000313" key="2">
    <source>
        <dbReference type="EMBL" id="AKH17459.1"/>
    </source>
</evidence>
<gene>
    <name evidence="3" type="ORF">J2Y00_002929</name>
    <name evidence="2" type="ORF">SY84_10885</name>
</gene>
<dbReference type="AlphaFoldDB" id="A0A0F7JQ65"/>